<dbReference type="Gene3D" id="3.55.50.30">
    <property type="match status" value="1"/>
</dbReference>
<name>A0A9E8SPN9_9BACT</name>
<keyword evidence="1" id="KW-1133">Transmembrane helix</keyword>
<feature type="domain" description="FecR protein" evidence="2">
    <location>
        <begin position="120"/>
        <end position="216"/>
    </location>
</feature>
<dbReference type="RefSeq" id="WP_244820293.1">
    <property type="nucleotide sequence ID" value="NZ_CP112998.1"/>
</dbReference>
<gene>
    <name evidence="4" type="ORF">ON006_13365</name>
</gene>
<dbReference type="Gene3D" id="2.60.120.1440">
    <property type="match status" value="1"/>
</dbReference>
<organism evidence="4 5">
    <name type="scientific">Dyadobacter pollutisoli</name>
    <dbReference type="NCBI Taxonomy" id="2910158"/>
    <lineage>
        <taxon>Bacteria</taxon>
        <taxon>Pseudomonadati</taxon>
        <taxon>Bacteroidota</taxon>
        <taxon>Cytophagia</taxon>
        <taxon>Cytophagales</taxon>
        <taxon>Spirosomataceae</taxon>
        <taxon>Dyadobacter</taxon>
    </lineage>
</organism>
<keyword evidence="5" id="KW-1185">Reference proteome</keyword>
<evidence type="ECO:0000259" key="3">
    <source>
        <dbReference type="Pfam" id="PF16344"/>
    </source>
</evidence>
<evidence type="ECO:0000256" key="1">
    <source>
        <dbReference type="SAM" id="Phobius"/>
    </source>
</evidence>
<protein>
    <submittedName>
        <fullName evidence="4">FecR domain-containing protein</fullName>
    </submittedName>
</protein>
<evidence type="ECO:0000259" key="2">
    <source>
        <dbReference type="Pfam" id="PF04773"/>
    </source>
</evidence>
<dbReference type="KEGG" id="dpf:ON006_13365"/>
<dbReference type="AlphaFoldDB" id="A0A9E8SPN9"/>
<sequence length="336" mass="37939">MRDLINKQLILDSFAGKVTILQRQQIDDWCRNSANEELFYEWLEEWEKSNLQYVADNASALNRYHNFIVHVHSEEAFAEQGSALPVSGFFTRNRSLLGLAASIVLIVGLFVFQKQLLNQTYSTHYGQTRIVTLSDGSQVTLNANSMLRVPRFGFGTKNREVWLEGEALFSVTHTADHKQFVVKTDNAADVVVLGTEFTLFARPRGTKVVLQKGKVEFHYRQAGQPAKQVTLKPGDLVDLKKNGNANLKPVTQPANYAAWRDHRYVFEETSLREITFLFQESFGMNLEITDPEVAALTISGAYPSQSGEELLSIIAEALNIKITRKEDKVLLSQQPL</sequence>
<reference evidence="4" key="1">
    <citation type="submission" date="2022-11" db="EMBL/GenBank/DDBJ databases">
        <title>Dyadobacter pollutisoli sp. nov., isolated from plastic dumped soil.</title>
        <authorList>
            <person name="Kim J.M."/>
            <person name="Kim K.R."/>
            <person name="Lee J.K."/>
            <person name="Hao L."/>
            <person name="Jeon C.O."/>
        </authorList>
    </citation>
    <scope>NUCLEOTIDE SEQUENCE</scope>
    <source>
        <strain evidence="4">U1</strain>
    </source>
</reference>
<dbReference type="InterPro" id="IPR012373">
    <property type="entry name" value="Ferrdict_sens_TM"/>
</dbReference>
<dbReference type="Pfam" id="PF04773">
    <property type="entry name" value="FecR"/>
    <property type="match status" value="1"/>
</dbReference>
<dbReference type="PIRSF" id="PIRSF018266">
    <property type="entry name" value="FecR"/>
    <property type="match status" value="1"/>
</dbReference>
<feature type="transmembrane region" description="Helical" evidence="1">
    <location>
        <begin position="96"/>
        <end position="112"/>
    </location>
</feature>
<dbReference type="Pfam" id="PF16344">
    <property type="entry name" value="FecR_C"/>
    <property type="match status" value="1"/>
</dbReference>
<evidence type="ECO:0000313" key="5">
    <source>
        <dbReference type="Proteomes" id="UP001164653"/>
    </source>
</evidence>
<keyword evidence="1" id="KW-0812">Transmembrane</keyword>
<dbReference type="InterPro" id="IPR032508">
    <property type="entry name" value="FecR_C"/>
</dbReference>
<keyword evidence="1" id="KW-0472">Membrane</keyword>
<dbReference type="EMBL" id="CP112998">
    <property type="protein sequence ID" value="WAC14926.1"/>
    <property type="molecule type" value="Genomic_DNA"/>
</dbReference>
<dbReference type="PANTHER" id="PTHR30273:SF2">
    <property type="entry name" value="PROTEIN FECR"/>
    <property type="match status" value="1"/>
</dbReference>
<dbReference type="Proteomes" id="UP001164653">
    <property type="component" value="Chromosome"/>
</dbReference>
<dbReference type="InterPro" id="IPR006860">
    <property type="entry name" value="FecR"/>
</dbReference>
<proteinExistence type="predicted"/>
<accession>A0A9E8SPN9</accession>
<dbReference type="PANTHER" id="PTHR30273">
    <property type="entry name" value="PERIPLASMIC SIGNAL SENSOR AND SIGMA FACTOR ACTIVATOR FECR-RELATED"/>
    <property type="match status" value="1"/>
</dbReference>
<feature type="domain" description="Protein FecR C-terminal" evidence="3">
    <location>
        <begin position="263"/>
        <end position="330"/>
    </location>
</feature>
<dbReference type="GO" id="GO:0016989">
    <property type="term" value="F:sigma factor antagonist activity"/>
    <property type="evidence" value="ECO:0007669"/>
    <property type="project" value="TreeGrafter"/>
</dbReference>
<evidence type="ECO:0000313" key="4">
    <source>
        <dbReference type="EMBL" id="WAC14926.1"/>
    </source>
</evidence>